<dbReference type="InterPro" id="IPR001763">
    <property type="entry name" value="Rhodanese-like_dom"/>
</dbReference>
<dbReference type="SMART" id="SM00450">
    <property type="entry name" value="RHOD"/>
    <property type="match status" value="1"/>
</dbReference>
<dbReference type="InterPro" id="IPR036873">
    <property type="entry name" value="Rhodanese-like_dom_sf"/>
</dbReference>
<dbReference type="Pfam" id="PF00581">
    <property type="entry name" value="Rhodanese"/>
    <property type="match status" value="1"/>
</dbReference>
<sequence length="96" mass="11019">MLEVSSKDFVSKLQSESLNVIDVREDFEVQMGMIEGALHIPMNTISDHMHELKIDETYYIVCAHGIRSERVTEYLTEHDFKAVNVQGGMAEIEQFL</sequence>
<dbReference type="PROSITE" id="PS50206">
    <property type="entry name" value="RHODANESE_3"/>
    <property type="match status" value="1"/>
</dbReference>
<evidence type="ECO:0000313" key="3">
    <source>
        <dbReference type="Proteomes" id="UP000830343"/>
    </source>
</evidence>
<evidence type="ECO:0000259" key="1">
    <source>
        <dbReference type="PROSITE" id="PS50206"/>
    </source>
</evidence>
<dbReference type="PANTHER" id="PTHR43031:SF17">
    <property type="entry name" value="SULFURTRANSFERASE YTWF-RELATED"/>
    <property type="match status" value="1"/>
</dbReference>
<keyword evidence="3" id="KW-1185">Reference proteome</keyword>
<dbReference type="SUPFAM" id="SSF52821">
    <property type="entry name" value="Rhodanese/Cell cycle control phosphatase"/>
    <property type="match status" value="1"/>
</dbReference>
<dbReference type="RefSeq" id="WP_243365314.1">
    <property type="nucleotide sequence ID" value="NZ_CP094348.1"/>
</dbReference>
<reference evidence="2" key="1">
    <citation type="submission" date="2022-03" db="EMBL/GenBank/DDBJ databases">
        <authorList>
            <person name="Vrbovska V."/>
            <person name="Kovarovic V."/>
            <person name="Botka T."/>
            <person name="Pantucek R."/>
        </authorList>
    </citation>
    <scope>NUCLEOTIDE SEQUENCE</scope>
    <source>
        <strain evidence="2">CCM 2609</strain>
    </source>
</reference>
<organism evidence="2 3">
    <name type="scientific">Macrococcus armenti</name>
    <dbReference type="NCBI Taxonomy" id="2875764"/>
    <lineage>
        <taxon>Bacteria</taxon>
        <taxon>Bacillati</taxon>
        <taxon>Bacillota</taxon>
        <taxon>Bacilli</taxon>
        <taxon>Bacillales</taxon>
        <taxon>Staphylococcaceae</taxon>
        <taxon>Macrococcus</taxon>
    </lineage>
</organism>
<dbReference type="Gene3D" id="3.40.250.10">
    <property type="entry name" value="Rhodanese-like domain"/>
    <property type="match status" value="1"/>
</dbReference>
<name>A0ABY3ZVF7_9STAP</name>
<feature type="domain" description="Rhodanese" evidence="1">
    <location>
        <begin position="14"/>
        <end position="94"/>
    </location>
</feature>
<dbReference type="PANTHER" id="PTHR43031">
    <property type="entry name" value="FAD-DEPENDENT OXIDOREDUCTASE"/>
    <property type="match status" value="1"/>
</dbReference>
<dbReference type="EMBL" id="CP094348">
    <property type="protein sequence ID" value="UOB19964.1"/>
    <property type="molecule type" value="Genomic_DNA"/>
</dbReference>
<protein>
    <submittedName>
        <fullName evidence="2">Rhodanese-like domain-containing protein</fullName>
    </submittedName>
</protein>
<dbReference type="Proteomes" id="UP000830343">
    <property type="component" value="Chromosome"/>
</dbReference>
<accession>A0ABY3ZVF7</accession>
<proteinExistence type="predicted"/>
<gene>
    <name evidence="2" type="ORF">MRZ06_07935</name>
</gene>
<reference evidence="2" key="2">
    <citation type="submission" date="2022-04" db="EMBL/GenBank/DDBJ databases">
        <title>Antimicrobial genetic elements in methicillin-resistant Macrococcus armenti.</title>
        <authorList>
            <person name="Keller J.E."/>
            <person name="Schwendener S."/>
            <person name="Pantucek R."/>
            <person name="Perreten V."/>
        </authorList>
    </citation>
    <scope>NUCLEOTIDE SEQUENCE</scope>
    <source>
        <strain evidence="2">CCM 2609</strain>
    </source>
</reference>
<dbReference type="CDD" id="cd00158">
    <property type="entry name" value="RHOD"/>
    <property type="match status" value="1"/>
</dbReference>
<evidence type="ECO:0000313" key="2">
    <source>
        <dbReference type="EMBL" id="UOB19964.1"/>
    </source>
</evidence>
<dbReference type="InterPro" id="IPR050229">
    <property type="entry name" value="GlpE_sulfurtransferase"/>
</dbReference>